<protein>
    <submittedName>
        <fullName evidence="2">Uncharacterized protein</fullName>
    </submittedName>
</protein>
<evidence type="ECO:0000313" key="3">
    <source>
        <dbReference type="Proteomes" id="UP000187609"/>
    </source>
</evidence>
<sequence length="208" mass="23153">MLTRQQSDPLAPLHQQWQQHNQNHSMQQQQQQHNQNRSVQQQHPQLQKSSFMHAVNPMAHFDRLSLNSDLQLANNMDIKPSPPQLQQLLQQQQQQRKMMKGHGNVGIGSINNNMDALGDLGNVFGMGGVRGACETGISTPLGSIPDMGKIAQKPTMLSQTSNISNAISQQLCIGALTPQQAVLMENKLRMGYGTELHEYVWFGGHCQA</sequence>
<feature type="compositionally biased region" description="Low complexity" evidence="1">
    <location>
        <begin position="14"/>
        <end position="43"/>
    </location>
</feature>
<evidence type="ECO:0000313" key="2">
    <source>
        <dbReference type="EMBL" id="OIS97162.1"/>
    </source>
</evidence>
<proteinExistence type="predicted"/>
<gene>
    <name evidence="2" type="ORF">A4A49_08146</name>
</gene>
<name>A0A1J6IDZ0_NICAT</name>
<dbReference type="STRING" id="49451.A0A1J6IDZ0"/>
<dbReference type="AlphaFoldDB" id="A0A1J6IDZ0"/>
<feature type="region of interest" description="Disordered" evidence="1">
    <location>
        <begin position="1"/>
        <end position="47"/>
    </location>
</feature>
<dbReference type="Gramene" id="OIS97162">
    <property type="protein sequence ID" value="OIS97162"/>
    <property type="gene ID" value="A4A49_08146"/>
</dbReference>
<evidence type="ECO:0000256" key="1">
    <source>
        <dbReference type="SAM" id="MobiDB-lite"/>
    </source>
</evidence>
<keyword evidence="3" id="KW-1185">Reference proteome</keyword>
<dbReference type="EMBL" id="MJEQ01037193">
    <property type="protein sequence ID" value="OIS97162.1"/>
    <property type="molecule type" value="Genomic_DNA"/>
</dbReference>
<organism evidence="2 3">
    <name type="scientific">Nicotiana attenuata</name>
    <name type="common">Coyote tobacco</name>
    <dbReference type="NCBI Taxonomy" id="49451"/>
    <lineage>
        <taxon>Eukaryota</taxon>
        <taxon>Viridiplantae</taxon>
        <taxon>Streptophyta</taxon>
        <taxon>Embryophyta</taxon>
        <taxon>Tracheophyta</taxon>
        <taxon>Spermatophyta</taxon>
        <taxon>Magnoliopsida</taxon>
        <taxon>eudicotyledons</taxon>
        <taxon>Gunneridae</taxon>
        <taxon>Pentapetalae</taxon>
        <taxon>asterids</taxon>
        <taxon>lamiids</taxon>
        <taxon>Solanales</taxon>
        <taxon>Solanaceae</taxon>
        <taxon>Nicotianoideae</taxon>
        <taxon>Nicotianeae</taxon>
        <taxon>Nicotiana</taxon>
    </lineage>
</organism>
<dbReference type="Proteomes" id="UP000187609">
    <property type="component" value="Unassembled WGS sequence"/>
</dbReference>
<comment type="caution">
    <text evidence="2">The sequence shown here is derived from an EMBL/GenBank/DDBJ whole genome shotgun (WGS) entry which is preliminary data.</text>
</comment>
<accession>A0A1J6IDZ0</accession>
<reference evidence="2" key="1">
    <citation type="submission" date="2016-11" db="EMBL/GenBank/DDBJ databases">
        <title>The genome of Nicotiana attenuata.</title>
        <authorList>
            <person name="Xu S."/>
            <person name="Brockmoeller T."/>
            <person name="Gaquerel E."/>
            <person name="Navarro A."/>
            <person name="Kuhl H."/>
            <person name="Gase K."/>
            <person name="Ling Z."/>
            <person name="Zhou W."/>
            <person name="Kreitzer C."/>
            <person name="Stanke M."/>
            <person name="Tang H."/>
            <person name="Lyons E."/>
            <person name="Pandey P."/>
            <person name="Pandey S.P."/>
            <person name="Timmermann B."/>
            <person name="Baldwin I.T."/>
        </authorList>
    </citation>
    <scope>NUCLEOTIDE SEQUENCE [LARGE SCALE GENOMIC DNA]</scope>
    <source>
        <strain evidence="2">UT</strain>
    </source>
</reference>